<dbReference type="Proteomes" id="UP000783686">
    <property type="component" value="Unassembled WGS sequence"/>
</dbReference>
<proteinExistence type="predicted"/>
<gene>
    <name evidence="2" type="ORF">BOKJ2_LOCUS5271</name>
</gene>
<keyword evidence="1" id="KW-0472">Membrane</keyword>
<evidence type="ECO:0000313" key="2">
    <source>
        <dbReference type="EMBL" id="CAD5213795.1"/>
    </source>
</evidence>
<dbReference type="AlphaFoldDB" id="A0A811KDB8"/>
<evidence type="ECO:0000313" key="3">
    <source>
        <dbReference type="Proteomes" id="UP000614601"/>
    </source>
</evidence>
<comment type="caution">
    <text evidence="2">The sequence shown here is derived from an EMBL/GenBank/DDBJ whole genome shotgun (WGS) entry which is preliminary data.</text>
</comment>
<dbReference type="InterPro" id="IPR019422">
    <property type="entry name" value="7TM_GPCR_serpentine_rcpt_Srh"/>
</dbReference>
<feature type="transmembrane region" description="Helical" evidence="1">
    <location>
        <begin position="93"/>
        <end position="124"/>
    </location>
</feature>
<sequence>MLITVCLFKVAIANQDLANSELQTRVPYMGFLANTTYFMCFEYGFETRLAGLIISGACVLFIGLIMMLYLKLYFQLHQDATKFSIKTHKMQVMLFNATTFQILNYFVTGIVPLLCAAMAFYVQFEFGEETAMISESGMVLHGIIDYFCVVYFITPYRRVVMRWLGLRRNTIVGKSWLITSSGNFVMKSTAVFVVKQSAVRLG</sequence>
<dbReference type="Proteomes" id="UP000614601">
    <property type="component" value="Unassembled WGS sequence"/>
</dbReference>
<feature type="transmembrane region" description="Helical" evidence="1">
    <location>
        <begin position="136"/>
        <end position="154"/>
    </location>
</feature>
<dbReference type="OrthoDB" id="10574794at2759"/>
<accession>A0A811KDB8</accession>
<dbReference type="EMBL" id="CAJFDH010000003">
    <property type="protein sequence ID" value="CAD5213795.1"/>
    <property type="molecule type" value="Genomic_DNA"/>
</dbReference>
<reference evidence="2" key="1">
    <citation type="submission" date="2020-09" db="EMBL/GenBank/DDBJ databases">
        <authorList>
            <person name="Kikuchi T."/>
        </authorList>
    </citation>
    <scope>NUCLEOTIDE SEQUENCE</scope>
    <source>
        <strain evidence="2">SH1</strain>
    </source>
</reference>
<dbReference type="Pfam" id="PF10318">
    <property type="entry name" value="7TM_GPCR_Srh"/>
    <property type="match status" value="1"/>
</dbReference>
<evidence type="ECO:0008006" key="4">
    <source>
        <dbReference type="Google" id="ProtNLM"/>
    </source>
</evidence>
<organism evidence="2 3">
    <name type="scientific">Bursaphelenchus okinawaensis</name>
    <dbReference type="NCBI Taxonomy" id="465554"/>
    <lineage>
        <taxon>Eukaryota</taxon>
        <taxon>Metazoa</taxon>
        <taxon>Ecdysozoa</taxon>
        <taxon>Nematoda</taxon>
        <taxon>Chromadorea</taxon>
        <taxon>Rhabditida</taxon>
        <taxon>Tylenchina</taxon>
        <taxon>Tylenchomorpha</taxon>
        <taxon>Aphelenchoidea</taxon>
        <taxon>Aphelenchoididae</taxon>
        <taxon>Bursaphelenchus</taxon>
    </lineage>
</organism>
<evidence type="ECO:0000256" key="1">
    <source>
        <dbReference type="SAM" id="Phobius"/>
    </source>
</evidence>
<keyword evidence="3" id="KW-1185">Reference proteome</keyword>
<keyword evidence="1" id="KW-1133">Transmembrane helix</keyword>
<keyword evidence="1" id="KW-0812">Transmembrane</keyword>
<feature type="transmembrane region" description="Helical" evidence="1">
    <location>
        <begin position="49"/>
        <end position="72"/>
    </location>
</feature>
<dbReference type="EMBL" id="CAJFCW020000003">
    <property type="protein sequence ID" value="CAG9101585.1"/>
    <property type="molecule type" value="Genomic_DNA"/>
</dbReference>
<protein>
    <recommendedName>
        <fullName evidence="4">7TM_GPCR_Srx domain-containing protein</fullName>
    </recommendedName>
</protein>
<name>A0A811KDB8_9BILA</name>